<name>A0A256A374_9FLAO</name>
<evidence type="ECO:0000256" key="2">
    <source>
        <dbReference type="ARBA" id="ARBA00023172"/>
    </source>
</evidence>
<dbReference type="PANTHER" id="PTHR30461">
    <property type="entry name" value="DNA-INVERTASE FROM LAMBDOID PROPHAGE"/>
    <property type="match status" value="1"/>
</dbReference>
<reference evidence="4 5" key="1">
    <citation type="submission" date="2017-07" db="EMBL/GenBank/DDBJ databases">
        <title>Flavobacterium cyanobacteriorum sp. nov., isolated from cyanobacterial aggregates in a eutrophic lake.</title>
        <authorList>
            <person name="Cai H."/>
        </authorList>
    </citation>
    <scope>NUCLEOTIDE SEQUENCE [LARGE SCALE GENOMIC DNA]</scope>
    <source>
        <strain evidence="4 5">TH021</strain>
    </source>
</reference>
<dbReference type="InterPro" id="IPR006119">
    <property type="entry name" value="Resolv_N"/>
</dbReference>
<dbReference type="GO" id="GO:0003677">
    <property type="term" value="F:DNA binding"/>
    <property type="evidence" value="ECO:0007669"/>
    <property type="project" value="UniProtKB-KW"/>
</dbReference>
<dbReference type="PANTHER" id="PTHR30461:SF2">
    <property type="entry name" value="SERINE RECOMBINASE PINE-RELATED"/>
    <property type="match status" value="1"/>
</dbReference>
<dbReference type="Proteomes" id="UP000216605">
    <property type="component" value="Unassembled WGS sequence"/>
</dbReference>
<dbReference type="SUPFAM" id="SSF53041">
    <property type="entry name" value="Resolvase-like"/>
    <property type="match status" value="1"/>
</dbReference>
<gene>
    <name evidence="4" type="ORF">CHU92_00825</name>
</gene>
<comment type="caution">
    <text evidence="4">The sequence shown here is derived from an EMBL/GenBank/DDBJ whole genome shotgun (WGS) entry which is preliminary data.</text>
</comment>
<evidence type="ECO:0000259" key="3">
    <source>
        <dbReference type="PROSITE" id="PS51736"/>
    </source>
</evidence>
<dbReference type="InterPro" id="IPR050639">
    <property type="entry name" value="SSR_resolvase"/>
</dbReference>
<dbReference type="AlphaFoldDB" id="A0A256A374"/>
<dbReference type="EMBL" id="NOXV01000079">
    <property type="protein sequence ID" value="OYQ48198.1"/>
    <property type="molecule type" value="Genomic_DNA"/>
</dbReference>
<keyword evidence="1" id="KW-0238">DNA-binding</keyword>
<dbReference type="RefSeq" id="WP_094411644.1">
    <property type="nucleotide sequence ID" value="NZ_NOXV01000079.1"/>
</dbReference>
<evidence type="ECO:0000313" key="4">
    <source>
        <dbReference type="EMBL" id="OYQ48198.1"/>
    </source>
</evidence>
<keyword evidence="5" id="KW-1185">Reference proteome</keyword>
<organism evidence="4 5">
    <name type="scientific">Flavobacterium cyanobacteriorum</name>
    <dbReference type="NCBI Taxonomy" id="2022802"/>
    <lineage>
        <taxon>Bacteria</taxon>
        <taxon>Pseudomonadati</taxon>
        <taxon>Bacteroidota</taxon>
        <taxon>Flavobacteriia</taxon>
        <taxon>Flavobacteriales</taxon>
        <taxon>Flavobacteriaceae</taxon>
        <taxon>Flavobacterium</taxon>
    </lineage>
</organism>
<sequence>MKKYRHAVGYLRISSDSQKDNTSIENQKDSIKYFCMQRGIYIEKFFVETYTGTKLNRPQFDKAIKYLKENKGNIDLFLTNPVLNKI</sequence>
<dbReference type="CDD" id="cd00338">
    <property type="entry name" value="Ser_Recombinase"/>
    <property type="match status" value="1"/>
</dbReference>
<dbReference type="SMART" id="SM00857">
    <property type="entry name" value="Resolvase"/>
    <property type="match status" value="1"/>
</dbReference>
<protein>
    <recommendedName>
        <fullName evidence="3">Resolvase/invertase-type recombinase catalytic domain-containing protein</fullName>
    </recommendedName>
</protein>
<dbReference type="Gene3D" id="3.40.50.1390">
    <property type="entry name" value="Resolvase, N-terminal catalytic domain"/>
    <property type="match status" value="1"/>
</dbReference>
<dbReference type="PROSITE" id="PS51736">
    <property type="entry name" value="RECOMBINASES_3"/>
    <property type="match status" value="1"/>
</dbReference>
<keyword evidence="2" id="KW-0233">DNA recombination</keyword>
<evidence type="ECO:0000256" key="1">
    <source>
        <dbReference type="ARBA" id="ARBA00023125"/>
    </source>
</evidence>
<dbReference type="OrthoDB" id="9815006at2"/>
<dbReference type="InterPro" id="IPR036162">
    <property type="entry name" value="Resolvase-like_N_sf"/>
</dbReference>
<evidence type="ECO:0000313" key="5">
    <source>
        <dbReference type="Proteomes" id="UP000216605"/>
    </source>
</evidence>
<dbReference type="GO" id="GO:0000150">
    <property type="term" value="F:DNA strand exchange activity"/>
    <property type="evidence" value="ECO:0007669"/>
    <property type="project" value="InterPro"/>
</dbReference>
<dbReference type="Pfam" id="PF00239">
    <property type="entry name" value="Resolvase"/>
    <property type="match status" value="1"/>
</dbReference>
<accession>A0A256A374</accession>
<feature type="domain" description="Resolvase/invertase-type recombinase catalytic" evidence="3">
    <location>
        <begin position="6"/>
        <end position="86"/>
    </location>
</feature>
<proteinExistence type="predicted"/>